<feature type="region of interest" description="Disordered" evidence="10">
    <location>
        <begin position="1"/>
        <end position="143"/>
    </location>
</feature>
<dbReference type="GO" id="GO:0008270">
    <property type="term" value="F:zinc ion binding"/>
    <property type="evidence" value="ECO:0007669"/>
    <property type="project" value="UniProtKB-KW"/>
</dbReference>
<reference evidence="12" key="1">
    <citation type="journal article" date="2020" name="Stud. Mycol.">
        <title>101 Dothideomycetes genomes: a test case for predicting lifestyles and emergence of pathogens.</title>
        <authorList>
            <person name="Haridas S."/>
            <person name="Albert R."/>
            <person name="Binder M."/>
            <person name="Bloem J."/>
            <person name="Labutti K."/>
            <person name="Salamov A."/>
            <person name="Andreopoulos B."/>
            <person name="Baker S."/>
            <person name="Barry K."/>
            <person name="Bills G."/>
            <person name="Bluhm B."/>
            <person name="Cannon C."/>
            <person name="Castanera R."/>
            <person name="Culley D."/>
            <person name="Daum C."/>
            <person name="Ezra D."/>
            <person name="Gonzalez J."/>
            <person name="Henrissat B."/>
            <person name="Kuo A."/>
            <person name="Liang C."/>
            <person name="Lipzen A."/>
            <person name="Lutzoni F."/>
            <person name="Magnuson J."/>
            <person name="Mondo S."/>
            <person name="Nolan M."/>
            <person name="Ohm R."/>
            <person name="Pangilinan J."/>
            <person name="Park H.-J."/>
            <person name="Ramirez L."/>
            <person name="Alfaro M."/>
            <person name="Sun H."/>
            <person name="Tritt A."/>
            <person name="Yoshinaga Y."/>
            <person name="Zwiers L.-H."/>
            <person name="Turgeon B."/>
            <person name="Goodwin S."/>
            <person name="Spatafora J."/>
            <person name="Crous P."/>
            <person name="Grigoriev I."/>
        </authorList>
    </citation>
    <scope>NUCLEOTIDE SEQUENCE</scope>
    <source>
        <strain evidence="12">CBS 133067</strain>
    </source>
</reference>
<feature type="compositionally biased region" description="Basic and acidic residues" evidence="10">
    <location>
        <begin position="769"/>
        <end position="785"/>
    </location>
</feature>
<feature type="compositionally biased region" description="Polar residues" evidence="10">
    <location>
        <begin position="677"/>
        <end position="694"/>
    </location>
</feature>
<evidence type="ECO:0000256" key="10">
    <source>
        <dbReference type="SAM" id="MobiDB-lite"/>
    </source>
</evidence>
<dbReference type="GO" id="GO:0051701">
    <property type="term" value="P:biological process involved in interaction with host"/>
    <property type="evidence" value="ECO:0007669"/>
    <property type="project" value="UniProtKB-ARBA"/>
</dbReference>
<keyword evidence="13" id="KW-1185">Reference proteome</keyword>
<feature type="domain" description="C2H2-type" evidence="11">
    <location>
        <begin position="178"/>
        <end position="205"/>
    </location>
</feature>
<dbReference type="InterPro" id="IPR013087">
    <property type="entry name" value="Znf_C2H2_type"/>
</dbReference>
<keyword evidence="7" id="KW-0804">Transcription</keyword>
<evidence type="ECO:0000256" key="5">
    <source>
        <dbReference type="ARBA" id="ARBA00022833"/>
    </source>
</evidence>
<feature type="compositionally biased region" description="Basic and acidic residues" evidence="10">
    <location>
        <begin position="43"/>
        <end position="52"/>
    </location>
</feature>
<dbReference type="Gene3D" id="3.30.160.60">
    <property type="entry name" value="Classic Zinc Finger"/>
    <property type="match status" value="2"/>
</dbReference>
<evidence type="ECO:0000256" key="8">
    <source>
        <dbReference type="ARBA" id="ARBA00023242"/>
    </source>
</evidence>
<feature type="region of interest" description="Disordered" evidence="10">
    <location>
        <begin position="533"/>
        <end position="751"/>
    </location>
</feature>
<keyword evidence="8" id="KW-0539">Nucleus</keyword>
<dbReference type="EMBL" id="ML978123">
    <property type="protein sequence ID" value="KAF2102048.1"/>
    <property type="molecule type" value="Genomic_DNA"/>
</dbReference>
<evidence type="ECO:0000256" key="6">
    <source>
        <dbReference type="ARBA" id="ARBA00023015"/>
    </source>
</evidence>
<evidence type="ECO:0000256" key="3">
    <source>
        <dbReference type="ARBA" id="ARBA00022737"/>
    </source>
</evidence>
<keyword evidence="6" id="KW-0805">Transcription regulation</keyword>
<dbReference type="GO" id="GO:0005634">
    <property type="term" value="C:nucleus"/>
    <property type="evidence" value="ECO:0007669"/>
    <property type="project" value="UniProtKB-SubCell"/>
</dbReference>
<dbReference type="InterPro" id="IPR036236">
    <property type="entry name" value="Znf_C2H2_sf"/>
</dbReference>
<dbReference type="PROSITE" id="PS50157">
    <property type="entry name" value="ZINC_FINGER_C2H2_2"/>
    <property type="match status" value="2"/>
</dbReference>
<comment type="subcellular location">
    <subcellularLocation>
        <location evidence="1">Nucleus</location>
    </subcellularLocation>
</comment>
<name>A0A9P4ILC1_9PEZI</name>
<evidence type="ECO:0000313" key="12">
    <source>
        <dbReference type="EMBL" id="KAF2102048.1"/>
    </source>
</evidence>
<evidence type="ECO:0000313" key="13">
    <source>
        <dbReference type="Proteomes" id="UP000799772"/>
    </source>
</evidence>
<accession>A0A9P4ILC1</accession>
<feature type="compositionally biased region" description="Polar residues" evidence="10">
    <location>
        <begin position="348"/>
        <end position="359"/>
    </location>
</feature>
<dbReference type="Proteomes" id="UP000799772">
    <property type="component" value="Unassembled WGS sequence"/>
</dbReference>
<feature type="compositionally biased region" description="Low complexity" evidence="10">
    <location>
        <begin position="321"/>
        <end position="339"/>
    </location>
</feature>
<dbReference type="PANTHER" id="PTHR46179:SF13">
    <property type="entry name" value="C2H2-TYPE DOMAIN-CONTAINING PROTEIN"/>
    <property type="match status" value="1"/>
</dbReference>
<organism evidence="12 13">
    <name type="scientific">Rhizodiscina lignyota</name>
    <dbReference type="NCBI Taxonomy" id="1504668"/>
    <lineage>
        <taxon>Eukaryota</taxon>
        <taxon>Fungi</taxon>
        <taxon>Dikarya</taxon>
        <taxon>Ascomycota</taxon>
        <taxon>Pezizomycotina</taxon>
        <taxon>Dothideomycetes</taxon>
        <taxon>Pleosporomycetidae</taxon>
        <taxon>Aulographales</taxon>
        <taxon>Rhizodiscinaceae</taxon>
        <taxon>Rhizodiscina</taxon>
    </lineage>
</organism>
<dbReference type="AlphaFoldDB" id="A0A9P4ILC1"/>
<evidence type="ECO:0000256" key="7">
    <source>
        <dbReference type="ARBA" id="ARBA00023163"/>
    </source>
</evidence>
<proteinExistence type="predicted"/>
<feature type="region of interest" description="Disordered" evidence="10">
    <location>
        <begin position="206"/>
        <end position="277"/>
    </location>
</feature>
<feature type="compositionally biased region" description="Polar residues" evidence="10">
    <location>
        <begin position="446"/>
        <end position="480"/>
    </location>
</feature>
<feature type="compositionally biased region" description="Basic and acidic residues" evidence="10">
    <location>
        <begin position="429"/>
        <end position="442"/>
    </location>
</feature>
<feature type="compositionally biased region" description="Low complexity" evidence="10">
    <location>
        <begin position="552"/>
        <end position="563"/>
    </location>
</feature>
<dbReference type="SUPFAM" id="SSF57667">
    <property type="entry name" value="beta-beta-alpha zinc fingers"/>
    <property type="match status" value="1"/>
</dbReference>
<evidence type="ECO:0000256" key="2">
    <source>
        <dbReference type="ARBA" id="ARBA00022723"/>
    </source>
</evidence>
<feature type="compositionally biased region" description="Polar residues" evidence="10">
    <location>
        <begin position="78"/>
        <end position="91"/>
    </location>
</feature>
<keyword evidence="5" id="KW-0862">Zinc</keyword>
<feature type="compositionally biased region" description="Low complexity" evidence="10">
    <location>
        <begin position="698"/>
        <end position="711"/>
    </location>
</feature>
<dbReference type="FunFam" id="3.30.160.60:FF:000758">
    <property type="entry name" value="C2H2 transcription factor, putative"/>
    <property type="match status" value="1"/>
</dbReference>
<feature type="compositionally biased region" description="Low complexity" evidence="10">
    <location>
        <begin position="594"/>
        <end position="612"/>
    </location>
</feature>
<feature type="region of interest" description="Disordered" evidence="10">
    <location>
        <begin position="404"/>
        <end position="512"/>
    </location>
</feature>
<keyword evidence="4 9" id="KW-0863">Zinc-finger</keyword>
<protein>
    <recommendedName>
        <fullName evidence="11">C2H2-type domain-containing protein</fullName>
    </recommendedName>
</protein>
<evidence type="ECO:0000256" key="9">
    <source>
        <dbReference type="PROSITE-ProRule" id="PRU00042"/>
    </source>
</evidence>
<sequence length="817" mass="89038">MSGFRAVNTTLTVQDAAPGKLGDETTPTTPRPHRFFQPEQSQDDSRQADDPSAKTPTRDSFNGLAGQRPLPSAPYTPPSQETKVEQPTSAPSRRGVSRESSHRSTKSLDSQDIDMEDDEDAHNAASDNESVNSDSTRPAKKKKGQRFFCTDFPPCQLSFTRSEHLARHIRKHTGERPFQCHCSRRFSRLDNLRQHAQTVHVNEDIPGDSLAATGTRFQRQIRTDRVRAPNNRSRASTLGSSGSHSRGHSRNLSTSSIASTASTVSTMSQMSQQQDDFRRRPAPLAMAAGSEGAARSRLSVDTFNPQMLGGSPGPVIYNNQPRSPTTGYSTPPSATYSSTNGSPRFPSGLQSPVVTTNRTLAYGGTPKTHARRLSVPSSAANPFQAPPGANGYGQAAFITPLPSASGSQFPSNNSSVFASPTSSVFSGIGDRRDSTAEAEWRRRTWHPSTYTGLGQQRPATSGLSYYQTPDSPSPAQTPQKTLRLPGIESFDHAPPVPALPKRVTSPMQLDAPPQLQGSEAVLQSGIRKLEIANPDSRNEQHVQPHQQGRWSHYQPPHHQTQGPPQLPSLRTHENVAVQPPHTQQSHPQYSTSFQPQHAAPPTAPQQQAAQVSQPPPQTVFRHSDQPTTPRRNKRHGWYNGPLPQTQIAAQPHPQEASFSQYQHVASPHQGQVPHPQLHTQMSHAHNSSFSNLRTSPEDSSSSDGVPTPSSSNQGEWNPAVVRPDGYIDARPAPAPVPVDEHAKFGHHHQQAPAYRPEIANWSLQGAQIESRKRDREERDRIRDSGVGEDVTMAAAGGPVDMRRLEALVAVATGEGRA</sequence>
<feature type="compositionally biased region" description="Polar residues" evidence="10">
    <location>
        <begin position="404"/>
        <end position="425"/>
    </location>
</feature>
<dbReference type="PANTHER" id="PTHR46179">
    <property type="entry name" value="ZINC FINGER PROTEIN"/>
    <property type="match status" value="1"/>
</dbReference>
<keyword evidence="2" id="KW-0479">Metal-binding</keyword>
<feature type="compositionally biased region" description="Low complexity" evidence="10">
    <location>
        <begin position="232"/>
        <end position="274"/>
    </location>
</feature>
<dbReference type="OrthoDB" id="624345at2759"/>
<keyword evidence="3" id="KW-0677">Repeat</keyword>
<dbReference type="GO" id="GO:0006357">
    <property type="term" value="P:regulation of transcription by RNA polymerase II"/>
    <property type="evidence" value="ECO:0007669"/>
    <property type="project" value="TreeGrafter"/>
</dbReference>
<gene>
    <name evidence="12" type="ORF">NA57DRAFT_53982</name>
</gene>
<feature type="region of interest" description="Disordered" evidence="10">
    <location>
        <begin position="766"/>
        <end position="786"/>
    </location>
</feature>
<feature type="compositionally biased region" description="Polar residues" evidence="10">
    <location>
        <begin position="580"/>
        <end position="593"/>
    </location>
</feature>
<evidence type="ECO:0000259" key="11">
    <source>
        <dbReference type="PROSITE" id="PS50157"/>
    </source>
</evidence>
<feature type="domain" description="C2H2-type" evidence="11">
    <location>
        <begin position="147"/>
        <end position="177"/>
    </location>
</feature>
<feature type="compositionally biased region" description="Acidic residues" evidence="10">
    <location>
        <begin position="111"/>
        <end position="120"/>
    </location>
</feature>
<feature type="region of interest" description="Disordered" evidence="10">
    <location>
        <begin position="307"/>
        <end position="387"/>
    </location>
</feature>
<evidence type="ECO:0000256" key="1">
    <source>
        <dbReference type="ARBA" id="ARBA00004123"/>
    </source>
</evidence>
<dbReference type="InterPro" id="IPR051061">
    <property type="entry name" value="Zinc_finger_trans_reg"/>
</dbReference>
<evidence type="ECO:0000256" key="4">
    <source>
        <dbReference type="ARBA" id="ARBA00022771"/>
    </source>
</evidence>
<comment type="caution">
    <text evidence="12">The sequence shown here is derived from an EMBL/GenBank/DDBJ whole genome shotgun (WGS) entry which is preliminary data.</text>
</comment>
<feature type="compositionally biased region" description="Polar residues" evidence="10">
    <location>
        <begin position="125"/>
        <end position="136"/>
    </location>
</feature>
<dbReference type="FunFam" id="3.30.160.60:FF:000606">
    <property type="entry name" value="C2H2 transcription factor, putative"/>
    <property type="match status" value="1"/>
</dbReference>